<protein>
    <submittedName>
        <fullName evidence="1">Uncharacterized protein</fullName>
    </submittedName>
</protein>
<dbReference type="EMBL" id="UINC01058469">
    <property type="protein sequence ID" value="SVB80764.1"/>
    <property type="molecule type" value="Genomic_DNA"/>
</dbReference>
<organism evidence="1">
    <name type="scientific">marine metagenome</name>
    <dbReference type="NCBI Taxonomy" id="408172"/>
    <lineage>
        <taxon>unclassified sequences</taxon>
        <taxon>metagenomes</taxon>
        <taxon>ecological metagenomes</taxon>
    </lineage>
</organism>
<dbReference type="AlphaFoldDB" id="A0A382H0M3"/>
<accession>A0A382H0M3</accession>
<evidence type="ECO:0000313" key="1">
    <source>
        <dbReference type="EMBL" id="SVB80764.1"/>
    </source>
</evidence>
<proteinExistence type="predicted"/>
<gene>
    <name evidence="1" type="ORF">METZ01_LOCUS233618</name>
</gene>
<reference evidence="1" key="1">
    <citation type="submission" date="2018-05" db="EMBL/GenBank/DDBJ databases">
        <authorList>
            <person name="Lanie J.A."/>
            <person name="Ng W.-L."/>
            <person name="Kazmierczak K.M."/>
            <person name="Andrzejewski T.M."/>
            <person name="Davidsen T.M."/>
            <person name="Wayne K.J."/>
            <person name="Tettelin H."/>
            <person name="Glass J.I."/>
            <person name="Rusch D."/>
            <person name="Podicherti R."/>
            <person name="Tsui H.-C.T."/>
            <person name="Winkler M.E."/>
        </authorList>
    </citation>
    <scope>NUCLEOTIDE SEQUENCE</scope>
</reference>
<name>A0A382H0M3_9ZZZZ</name>
<sequence length="35" mass="4016">MRWQSVMSQALTMPSGGRRDKFCGGILMFLKKLLK</sequence>